<evidence type="ECO:0000256" key="1">
    <source>
        <dbReference type="SAM" id="Phobius"/>
    </source>
</evidence>
<dbReference type="EnsemblPlants" id="ORGLA04G0272700.1">
    <property type="protein sequence ID" value="ORGLA04G0272700.1"/>
    <property type="gene ID" value="ORGLA04G0272700"/>
</dbReference>
<proteinExistence type="predicted"/>
<dbReference type="AlphaFoldDB" id="I1PRA8"/>
<feature type="signal peptide" evidence="2">
    <location>
        <begin position="1"/>
        <end position="24"/>
    </location>
</feature>
<evidence type="ECO:0000313" key="4">
    <source>
        <dbReference type="Proteomes" id="UP000007306"/>
    </source>
</evidence>
<dbReference type="eggNOG" id="ENOG502R4CT">
    <property type="taxonomic scope" value="Eukaryota"/>
</dbReference>
<evidence type="ECO:0008006" key="5">
    <source>
        <dbReference type="Google" id="ProtNLM"/>
    </source>
</evidence>
<dbReference type="Gramene" id="ORGLA04G0272700.1">
    <property type="protein sequence ID" value="ORGLA04G0272700.1"/>
    <property type="gene ID" value="ORGLA04G0272700"/>
</dbReference>
<reference evidence="4" key="2">
    <citation type="submission" date="2018-04" db="EMBL/GenBank/DDBJ databases">
        <title>OglaRS2 (Oryza glaberrima Reference Sequence Version 2).</title>
        <authorList>
            <person name="Zhang J."/>
            <person name="Kudrna D."/>
            <person name="Lee S."/>
            <person name="Talag J."/>
            <person name="Rajasekar S."/>
            <person name="Wing R.A."/>
        </authorList>
    </citation>
    <scope>NUCLEOTIDE SEQUENCE [LARGE SCALE GENOMIC DNA]</scope>
    <source>
        <strain evidence="4">cv. IRGC 96717</strain>
    </source>
</reference>
<dbReference type="Proteomes" id="UP000007306">
    <property type="component" value="Unassembled WGS sequence"/>
</dbReference>
<feature type="chain" id="PRO_5003650241" description="Pectinesterase inhibitor domain-containing protein" evidence="2">
    <location>
        <begin position="25"/>
        <end position="248"/>
    </location>
</feature>
<accession>I1PRA8</accession>
<organism evidence="3 4">
    <name type="scientific">Oryza glaberrima</name>
    <name type="common">African rice</name>
    <dbReference type="NCBI Taxonomy" id="4538"/>
    <lineage>
        <taxon>Eukaryota</taxon>
        <taxon>Viridiplantae</taxon>
        <taxon>Streptophyta</taxon>
        <taxon>Embryophyta</taxon>
        <taxon>Tracheophyta</taxon>
        <taxon>Spermatophyta</taxon>
        <taxon>Magnoliopsida</taxon>
        <taxon>Liliopsida</taxon>
        <taxon>Poales</taxon>
        <taxon>Poaceae</taxon>
        <taxon>BOP clade</taxon>
        <taxon>Oryzoideae</taxon>
        <taxon>Oryzeae</taxon>
        <taxon>Oryzinae</taxon>
        <taxon>Oryza</taxon>
    </lineage>
</organism>
<keyword evidence="1" id="KW-0812">Transmembrane</keyword>
<protein>
    <recommendedName>
        <fullName evidence="5">Pectinesterase inhibitor domain-containing protein</fullName>
    </recommendedName>
</protein>
<dbReference type="HOGENOM" id="CLU_1121585_0_0_1"/>
<keyword evidence="4" id="KW-1185">Reference proteome</keyword>
<feature type="transmembrane region" description="Helical" evidence="1">
    <location>
        <begin position="96"/>
        <end position="114"/>
    </location>
</feature>
<keyword evidence="1" id="KW-1133">Transmembrane helix</keyword>
<evidence type="ECO:0000313" key="3">
    <source>
        <dbReference type="EnsemblPlants" id="ORGLA04G0272700.1"/>
    </source>
</evidence>
<reference evidence="3" key="1">
    <citation type="submission" date="2015-06" db="UniProtKB">
        <authorList>
            <consortium name="EnsemblPlants"/>
        </authorList>
    </citation>
    <scope>IDENTIFICATION</scope>
</reference>
<keyword evidence="1" id="KW-0472">Membrane</keyword>
<sequence length="248" mass="26142">MARTSAAVLVVAVLIGGFISAAAAGENNNATAMKAGLVLQEELEILDPSSFCSSDDCQDCLVEGVVSCFKAAGPYSLPSASSPTCWITPASSSSQLATIYIYVLYLYMLMYLLLVECTNKMATGAVPGDNVAANLEDFKAALYGPAEECSANVDRCISVTKSHILKALKEVEDAAPPEKKLETQEATFQQAKIVVSTLDKAKATGIENKVASVSFACRMASDAVLVAAPADKFIVMQKNFKVATYPVA</sequence>
<keyword evidence="2" id="KW-0732">Signal</keyword>
<name>I1PRA8_ORYGL</name>
<evidence type="ECO:0000256" key="2">
    <source>
        <dbReference type="SAM" id="SignalP"/>
    </source>
</evidence>